<sequence length="95" mass="10795">MENQIYICVKGPEGTGFQPLFSVPISSCAAFGGSLFQTPEISPSIQKESRIQNDMANFSQETELNRRVTIKEPEATDFSNHMLTKFKKFKTNKRF</sequence>
<keyword evidence="2" id="KW-1185">Reference proteome</keyword>
<reference evidence="1 2" key="1">
    <citation type="submission" date="2015-04" db="EMBL/GenBank/DDBJ databases">
        <title>Diachasmimorpha longicaudata entomopoxvirus genome.</title>
        <authorList>
            <person name="Coffman K.A."/>
            <person name="Burke G.R."/>
        </authorList>
    </citation>
    <scope>NUCLEOTIDE SEQUENCE [LARGE SCALE GENOMIC DNA]</scope>
</reference>
<dbReference type="EMBL" id="KR095315">
    <property type="protein sequence ID" value="AKS26418.1"/>
    <property type="molecule type" value="Genomic_DNA"/>
</dbReference>
<proteinExistence type="predicted"/>
<evidence type="ECO:0000313" key="1">
    <source>
        <dbReference type="EMBL" id="AKS26418.1"/>
    </source>
</evidence>
<evidence type="ECO:0000313" key="2">
    <source>
        <dbReference type="Proteomes" id="UP000593702"/>
    </source>
</evidence>
<gene>
    <name evidence="1" type="ORF">DLEV_127</name>
</gene>
<organism evidence="1 2">
    <name type="scientific">Diachasmimorpha longicaudata entomopoxvirus</name>
    <dbReference type="NCBI Taxonomy" id="109981"/>
    <lineage>
        <taxon>Viruses</taxon>
        <taxon>Varidnaviria</taxon>
        <taxon>Bamfordvirae</taxon>
        <taxon>Nucleocytoviricota</taxon>
        <taxon>Pokkesviricetes</taxon>
        <taxon>Chitovirales</taxon>
        <taxon>Poxviridae</taxon>
        <taxon>Entomopoxvirinae</taxon>
        <taxon>Epsilonentomopoxvirus</taxon>
        <taxon>Epsilonentomopoxvirus dlongicaudata</taxon>
        <taxon>Diachasmimorpha entomopoxvirus</taxon>
    </lineage>
</organism>
<accession>A0A7R5WS37</accession>
<name>A0A7R5WS37_9POXV</name>
<protein>
    <submittedName>
        <fullName evidence="1">Uncharacterized protein</fullName>
    </submittedName>
</protein>
<dbReference type="Proteomes" id="UP000593702">
    <property type="component" value="Segment"/>
</dbReference>